<sequence length="374" mass="39249">MSELRFEDVSVRFGSRRRGLTAVDGVDLVVPDSEIVGLVGESGSGKSTLARAAAGLTPVSGGRILLDGKPIGAPARGRRGPNPVQMVFQDPYSSLDPRMTIGESIAEAMPRGVRGGARRAEVTRLLELVDLDGDRAHAYPGLLSGGQRQRVALARALAARPDVIVADEITSALDVSIQGTVLNLVVDLQRELGTSMLFISHNLAVVRYVARTIAVMYLGRIVEHGPADEVLSNPQHPYTRDLLAAVPESLHAESDRMPVGGLDGVALAEPADPHTPPTGCRYHPRCPVGPVVRSDREVCRTDAPTTEHLHLAACHFAPPLAVGPATRDASDAAGRGVPASGLHLDGRQKPADPTIDATTDPAPDTGAADLQGAS</sequence>
<dbReference type="GO" id="GO:0016887">
    <property type="term" value="F:ATP hydrolysis activity"/>
    <property type="evidence" value="ECO:0007669"/>
    <property type="project" value="InterPro"/>
</dbReference>
<comment type="caution">
    <text evidence="7">The sequence shown here is derived from an EMBL/GenBank/DDBJ whole genome shotgun (WGS) entry which is preliminary data.</text>
</comment>
<dbReference type="SMART" id="SM00382">
    <property type="entry name" value="AAA"/>
    <property type="match status" value="1"/>
</dbReference>
<dbReference type="PANTHER" id="PTHR43776:SF7">
    <property type="entry name" value="D,D-DIPEPTIDE TRANSPORT ATP-BINDING PROTEIN DDPF-RELATED"/>
    <property type="match status" value="1"/>
</dbReference>
<dbReference type="InterPro" id="IPR013563">
    <property type="entry name" value="Oligopep_ABC_C"/>
</dbReference>
<feature type="region of interest" description="Disordered" evidence="5">
    <location>
        <begin position="324"/>
        <end position="374"/>
    </location>
</feature>
<feature type="compositionally biased region" description="Low complexity" evidence="5">
    <location>
        <begin position="351"/>
        <end position="374"/>
    </location>
</feature>
<organism evidence="7 8">
    <name type="scientific">Terracoccus luteus</name>
    <dbReference type="NCBI Taxonomy" id="53356"/>
    <lineage>
        <taxon>Bacteria</taxon>
        <taxon>Bacillati</taxon>
        <taxon>Actinomycetota</taxon>
        <taxon>Actinomycetes</taxon>
        <taxon>Micrococcales</taxon>
        <taxon>Intrasporangiaceae</taxon>
        <taxon>Terracoccus</taxon>
    </lineage>
</organism>
<dbReference type="Pfam" id="PF08352">
    <property type="entry name" value="oligo_HPY"/>
    <property type="match status" value="1"/>
</dbReference>
<evidence type="ECO:0000256" key="1">
    <source>
        <dbReference type="ARBA" id="ARBA00005417"/>
    </source>
</evidence>
<dbReference type="InterPro" id="IPR003439">
    <property type="entry name" value="ABC_transporter-like_ATP-bd"/>
</dbReference>
<evidence type="ECO:0000256" key="5">
    <source>
        <dbReference type="SAM" id="MobiDB-lite"/>
    </source>
</evidence>
<reference evidence="7 8" key="1">
    <citation type="submission" date="2018-10" db="EMBL/GenBank/DDBJ databases">
        <title>Sequencing the genomes of 1000 actinobacteria strains.</title>
        <authorList>
            <person name="Klenk H.-P."/>
        </authorList>
    </citation>
    <scope>NUCLEOTIDE SEQUENCE [LARGE SCALE GENOMIC DNA]</scope>
    <source>
        <strain evidence="7 8">DSM 44267</strain>
    </source>
</reference>
<evidence type="ECO:0000256" key="3">
    <source>
        <dbReference type="ARBA" id="ARBA00022741"/>
    </source>
</evidence>
<dbReference type="InterPro" id="IPR050319">
    <property type="entry name" value="ABC_transp_ATP-bind"/>
</dbReference>
<dbReference type="GO" id="GO:0005524">
    <property type="term" value="F:ATP binding"/>
    <property type="evidence" value="ECO:0007669"/>
    <property type="project" value="UniProtKB-KW"/>
</dbReference>
<comment type="similarity">
    <text evidence="1">Belongs to the ABC transporter superfamily.</text>
</comment>
<evidence type="ECO:0000259" key="6">
    <source>
        <dbReference type="PROSITE" id="PS50893"/>
    </source>
</evidence>
<keyword evidence="8" id="KW-1185">Reference proteome</keyword>
<gene>
    <name evidence="7" type="ORF">DFJ68_0131</name>
</gene>
<evidence type="ECO:0000256" key="4">
    <source>
        <dbReference type="ARBA" id="ARBA00022840"/>
    </source>
</evidence>
<dbReference type="Gene3D" id="3.40.50.300">
    <property type="entry name" value="P-loop containing nucleotide triphosphate hydrolases"/>
    <property type="match status" value="1"/>
</dbReference>
<evidence type="ECO:0000256" key="2">
    <source>
        <dbReference type="ARBA" id="ARBA00022448"/>
    </source>
</evidence>
<dbReference type="CDD" id="cd03257">
    <property type="entry name" value="ABC_NikE_OppD_transporters"/>
    <property type="match status" value="1"/>
</dbReference>
<keyword evidence="4 7" id="KW-0067">ATP-binding</keyword>
<dbReference type="GO" id="GO:0015833">
    <property type="term" value="P:peptide transport"/>
    <property type="evidence" value="ECO:0007669"/>
    <property type="project" value="InterPro"/>
</dbReference>
<dbReference type="InterPro" id="IPR003593">
    <property type="entry name" value="AAA+_ATPase"/>
</dbReference>
<dbReference type="InterPro" id="IPR017871">
    <property type="entry name" value="ABC_transporter-like_CS"/>
</dbReference>
<evidence type="ECO:0000313" key="7">
    <source>
        <dbReference type="EMBL" id="RKT76734.1"/>
    </source>
</evidence>
<dbReference type="SUPFAM" id="SSF52540">
    <property type="entry name" value="P-loop containing nucleoside triphosphate hydrolases"/>
    <property type="match status" value="1"/>
</dbReference>
<proteinExistence type="inferred from homology"/>
<dbReference type="AlphaFoldDB" id="A0A495XV43"/>
<keyword evidence="3" id="KW-0547">Nucleotide-binding</keyword>
<dbReference type="PROSITE" id="PS50893">
    <property type="entry name" value="ABC_TRANSPORTER_2"/>
    <property type="match status" value="1"/>
</dbReference>
<dbReference type="EMBL" id="RBXT01000001">
    <property type="protein sequence ID" value="RKT76734.1"/>
    <property type="molecule type" value="Genomic_DNA"/>
</dbReference>
<dbReference type="Pfam" id="PF00005">
    <property type="entry name" value="ABC_tran"/>
    <property type="match status" value="1"/>
</dbReference>
<dbReference type="InterPro" id="IPR027417">
    <property type="entry name" value="P-loop_NTPase"/>
</dbReference>
<evidence type="ECO:0000313" key="8">
    <source>
        <dbReference type="Proteomes" id="UP000278440"/>
    </source>
</evidence>
<dbReference type="PANTHER" id="PTHR43776">
    <property type="entry name" value="TRANSPORT ATP-BINDING PROTEIN"/>
    <property type="match status" value="1"/>
</dbReference>
<dbReference type="RefSeq" id="WP_121030175.1">
    <property type="nucleotide sequence ID" value="NZ_RBXT01000001.1"/>
</dbReference>
<protein>
    <submittedName>
        <fullName evidence="7">Oligopeptide/dipeptide ABC transporter ATP-binding protein</fullName>
    </submittedName>
</protein>
<dbReference type="GO" id="GO:0055085">
    <property type="term" value="P:transmembrane transport"/>
    <property type="evidence" value="ECO:0007669"/>
    <property type="project" value="UniProtKB-ARBA"/>
</dbReference>
<feature type="domain" description="ABC transporter" evidence="6">
    <location>
        <begin position="4"/>
        <end position="243"/>
    </location>
</feature>
<accession>A0A495XV43</accession>
<keyword evidence="2" id="KW-0813">Transport</keyword>
<dbReference type="Proteomes" id="UP000278440">
    <property type="component" value="Unassembled WGS sequence"/>
</dbReference>
<dbReference type="OrthoDB" id="8481147at2"/>
<dbReference type="PROSITE" id="PS00211">
    <property type="entry name" value="ABC_TRANSPORTER_1"/>
    <property type="match status" value="1"/>
</dbReference>
<name>A0A495XV43_9MICO</name>
<dbReference type="NCBIfam" id="TIGR01727">
    <property type="entry name" value="oligo_HPY"/>
    <property type="match status" value="1"/>
</dbReference>